<comment type="similarity">
    <text evidence="1 6">Belongs to the sirtuin family. Class I subfamily.</text>
</comment>
<dbReference type="PROSITE" id="PS50305">
    <property type="entry name" value="SIRTUIN"/>
    <property type="match status" value="1"/>
</dbReference>
<keyword evidence="14" id="KW-1185">Reference proteome</keyword>
<dbReference type="GO" id="GO:0017136">
    <property type="term" value="F:histone deacetylase activity, NAD-dependent"/>
    <property type="evidence" value="ECO:0007669"/>
    <property type="project" value="InterPro"/>
</dbReference>
<dbReference type="Proteomes" id="UP000265703">
    <property type="component" value="Unassembled WGS sequence"/>
</dbReference>
<dbReference type="Pfam" id="PF02146">
    <property type="entry name" value="SIR2"/>
    <property type="match status" value="1"/>
</dbReference>
<dbReference type="InterPro" id="IPR050134">
    <property type="entry name" value="NAD-dep_sirtuin_deacylases"/>
</dbReference>
<keyword evidence="5 6" id="KW-0520">NAD</keyword>
<feature type="compositionally biased region" description="Basic and acidic residues" evidence="11">
    <location>
        <begin position="21"/>
        <end position="31"/>
    </location>
</feature>
<feature type="active site" description="Proton acceptor" evidence="7 10">
    <location>
        <position position="160"/>
    </location>
</feature>
<dbReference type="PANTHER" id="PTHR11085">
    <property type="entry name" value="NAD-DEPENDENT PROTEIN DEACYLASE SIRTUIN-5, MITOCHONDRIAL-RELATED"/>
    <property type="match status" value="1"/>
</dbReference>
<dbReference type="GO" id="GO:0005634">
    <property type="term" value="C:nucleus"/>
    <property type="evidence" value="ECO:0007669"/>
    <property type="project" value="TreeGrafter"/>
</dbReference>
<evidence type="ECO:0000313" key="13">
    <source>
        <dbReference type="EMBL" id="RIA98697.1"/>
    </source>
</evidence>
<evidence type="ECO:0000256" key="10">
    <source>
        <dbReference type="PROSITE-ProRule" id="PRU00236"/>
    </source>
</evidence>
<organism evidence="13 14">
    <name type="scientific">Glomus cerebriforme</name>
    <dbReference type="NCBI Taxonomy" id="658196"/>
    <lineage>
        <taxon>Eukaryota</taxon>
        <taxon>Fungi</taxon>
        <taxon>Fungi incertae sedis</taxon>
        <taxon>Mucoromycota</taxon>
        <taxon>Glomeromycotina</taxon>
        <taxon>Glomeromycetes</taxon>
        <taxon>Glomerales</taxon>
        <taxon>Glomeraceae</taxon>
        <taxon>Glomus</taxon>
    </lineage>
</organism>
<comment type="catalytic activity">
    <reaction evidence="6">
        <text>N(6)-acetyl-L-lysyl-[protein] + NAD(+) + H2O = 2''-O-acetyl-ADP-D-ribose + nicotinamide + L-lysyl-[protein]</text>
        <dbReference type="Rhea" id="RHEA:43636"/>
        <dbReference type="Rhea" id="RHEA-COMP:9752"/>
        <dbReference type="Rhea" id="RHEA-COMP:10731"/>
        <dbReference type="ChEBI" id="CHEBI:15377"/>
        <dbReference type="ChEBI" id="CHEBI:17154"/>
        <dbReference type="ChEBI" id="CHEBI:29969"/>
        <dbReference type="ChEBI" id="CHEBI:57540"/>
        <dbReference type="ChEBI" id="CHEBI:61930"/>
        <dbReference type="ChEBI" id="CHEBI:83767"/>
        <dbReference type="EC" id="2.3.1.286"/>
    </reaction>
</comment>
<sequence>MTNNRPTDSFPQSGTSTRGGSKKDNKSKSKILDPPTIESVAQLIKTEKAKRIVVMAGAGISTAAGIPDFRTPGTGLYDNLQKYNLPYPEAIFDISYFKENPEPFFSLARELYPGKFLPTLTHYFLTLLHRKKVLHRCFTQNIDTLERLAGLPDDMIVEAHGSFAKSECLNCFKLADAEWMKDKVDNGGIPMCDSCEVGIVKPCITFFGESLPDNFFRKLKDFKTCDLLIVIGTSLQVQPFASLIDYVGEKTPRLLINLEEVGVVSKMPFF</sequence>
<dbReference type="OrthoDB" id="420264at2759"/>
<accession>A0A397TQH4</accession>
<dbReference type="SUPFAM" id="SSF52467">
    <property type="entry name" value="DHS-like NAD/FAD-binding domain"/>
    <property type="match status" value="1"/>
</dbReference>
<evidence type="ECO:0000256" key="5">
    <source>
        <dbReference type="ARBA" id="ARBA00023027"/>
    </source>
</evidence>
<evidence type="ECO:0000256" key="1">
    <source>
        <dbReference type="ARBA" id="ARBA00006924"/>
    </source>
</evidence>
<feature type="binding site" evidence="9 10">
    <location>
        <position position="168"/>
    </location>
    <ligand>
        <name>Zn(2+)</name>
        <dbReference type="ChEBI" id="CHEBI:29105"/>
    </ligand>
</feature>
<keyword evidence="2 6" id="KW-0808">Transferase</keyword>
<evidence type="ECO:0000256" key="8">
    <source>
        <dbReference type="PIRSR" id="PIRSR037938-2"/>
    </source>
</evidence>
<feature type="region of interest" description="Disordered" evidence="11">
    <location>
        <begin position="1"/>
        <end position="31"/>
    </location>
</feature>
<dbReference type="PIRSF" id="PIRSF037938">
    <property type="entry name" value="SIR2_euk"/>
    <property type="match status" value="1"/>
</dbReference>
<name>A0A397TQH4_9GLOM</name>
<dbReference type="GO" id="GO:0008270">
    <property type="term" value="F:zinc ion binding"/>
    <property type="evidence" value="ECO:0007669"/>
    <property type="project" value="UniProtKB-UniRule"/>
</dbReference>
<comment type="caution">
    <text evidence="13">The sequence shown here is derived from an EMBL/GenBank/DDBJ whole genome shotgun (WGS) entry which is preliminary data.</text>
</comment>
<dbReference type="PANTHER" id="PTHR11085:SF6">
    <property type="entry name" value="NAD-DEPENDENT PROTEIN DEACETYLASE SIRTUIN-2"/>
    <property type="match status" value="1"/>
</dbReference>
<feature type="binding site" evidence="8">
    <location>
        <begin position="233"/>
        <end position="234"/>
    </location>
    <ligand>
        <name>NAD(+)</name>
        <dbReference type="ChEBI" id="CHEBI:57540"/>
    </ligand>
</feature>
<feature type="compositionally biased region" description="Polar residues" evidence="11">
    <location>
        <begin position="1"/>
        <end position="19"/>
    </location>
</feature>
<proteinExistence type="inferred from homology"/>
<feature type="binding site" evidence="8">
    <location>
        <begin position="68"/>
        <end position="70"/>
    </location>
    <ligand>
        <name>NAD(+)</name>
        <dbReference type="ChEBI" id="CHEBI:57540"/>
    </ligand>
</feature>
<dbReference type="InterPro" id="IPR003000">
    <property type="entry name" value="Sirtuin"/>
</dbReference>
<feature type="binding site" evidence="8">
    <location>
        <begin position="140"/>
        <end position="143"/>
    </location>
    <ligand>
        <name>NAD(+)</name>
        <dbReference type="ChEBI" id="CHEBI:57540"/>
    </ligand>
</feature>
<comment type="cofactor">
    <cofactor evidence="9">
        <name>Zn(2+)</name>
        <dbReference type="ChEBI" id="CHEBI:29105"/>
    </cofactor>
    <text evidence="9">Binds 1 zinc ion per subunit.</text>
</comment>
<dbReference type="InterPro" id="IPR029035">
    <property type="entry name" value="DHS-like_NAD/FAD-binding_dom"/>
</dbReference>
<evidence type="ECO:0000256" key="6">
    <source>
        <dbReference type="PIRNR" id="PIRNR037938"/>
    </source>
</evidence>
<evidence type="ECO:0000259" key="12">
    <source>
        <dbReference type="PROSITE" id="PS50305"/>
    </source>
</evidence>
<evidence type="ECO:0000256" key="11">
    <source>
        <dbReference type="SAM" id="MobiDB-lite"/>
    </source>
</evidence>
<evidence type="ECO:0000256" key="2">
    <source>
        <dbReference type="ARBA" id="ARBA00022679"/>
    </source>
</evidence>
<feature type="binding site" evidence="8">
    <location>
        <begin position="58"/>
        <end position="62"/>
    </location>
    <ligand>
        <name>NAD(+)</name>
        <dbReference type="ChEBI" id="CHEBI:57540"/>
    </ligand>
</feature>
<dbReference type="EMBL" id="QKYT01000012">
    <property type="protein sequence ID" value="RIA98697.1"/>
    <property type="molecule type" value="Genomic_DNA"/>
</dbReference>
<feature type="domain" description="Deacetylase sirtuin-type" evidence="12">
    <location>
        <begin position="30"/>
        <end position="270"/>
    </location>
</feature>
<evidence type="ECO:0000313" key="14">
    <source>
        <dbReference type="Proteomes" id="UP000265703"/>
    </source>
</evidence>
<protein>
    <recommendedName>
        <fullName evidence="6">NAD-dependent protein deacetylase</fullName>
        <ecNumber evidence="6">2.3.1.286</ecNumber>
    </recommendedName>
</protein>
<dbReference type="InterPro" id="IPR017328">
    <property type="entry name" value="Sirtuin_class_I"/>
</dbReference>
<gene>
    <name evidence="13" type="ORF">C1645_51671</name>
</gene>
<dbReference type="AlphaFoldDB" id="A0A397TQH4"/>
<dbReference type="InterPro" id="IPR026591">
    <property type="entry name" value="Sirtuin_cat_small_dom_sf"/>
</dbReference>
<feature type="binding site" evidence="9 10">
    <location>
        <position position="192"/>
    </location>
    <ligand>
        <name>Zn(2+)</name>
        <dbReference type="ChEBI" id="CHEBI:29105"/>
    </ligand>
</feature>
<dbReference type="GO" id="GO:0070403">
    <property type="term" value="F:NAD+ binding"/>
    <property type="evidence" value="ECO:0007669"/>
    <property type="project" value="UniProtKB-UniRule"/>
</dbReference>
<evidence type="ECO:0000256" key="7">
    <source>
        <dbReference type="PIRSR" id="PIRSR037938-1"/>
    </source>
</evidence>
<feature type="binding site" evidence="9 10">
    <location>
        <position position="195"/>
    </location>
    <ligand>
        <name>Zn(2+)</name>
        <dbReference type="ChEBI" id="CHEBI:29105"/>
    </ligand>
</feature>
<evidence type="ECO:0000256" key="4">
    <source>
        <dbReference type="ARBA" id="ARBA00022833"/>
    </source>
</evidence>
<keyword evidence="4 6" id="KW-0862">Zinc</keyword>
<dbReference type="Gene3D" id="3.40.50.1220">
    <property type="entry name" value="TPP-binding domain"/>
    <property type="match status" value="1"/>
</dbReference>
<dbReference type="STRING" id="658196.A0A397TQH4"/>
<feature type="binding site" evidence="8">
    <location>
        <begin position="257"/>
        <end position="259"/>
    </location>
    <ligand>
        <name>NAD(+)</name>
        <dbReference type="ChEBI" id="CHEBI:57540"/>
    </ligand>
</feature>
<feature type="binding site" evidence="9 10">
    <location>
        <position position="171"/>
    </location>
    <ligand>
        <name>Zn(2+)</name>
        <dbReference type="ChEBI" id="CHEBI:29105"/>
    </ligand>
</feature>
<keyword evidence="3 6" id="KW-0479">Metal-binding</keyword>
<evidence type="ECO:0000256" key="9">
    <source>
        <dbReference type="PIRSR" id="PIRSR037938-3"/>
    </source>
</evidence>
<dbReference type="InterPro" id="IPR026590">
    <property type="entry name" value="Ssirtuin_cat_dom"/>
</dbReference>
<dbReference type="CDD" id="cd01408">
    <property type="entry name" value="SIRT1"/>
    <property type="match status" value="1"/>
</dbReference>
<dbReference type="Gene3D" id="3.30.1600.10">
    <property type="entry name" value="SIR2/SIRT2 'Small Domain"/>
    <property type="match status" value="1"/>
</dbReference>
<reference evidence="13 14" key="1">
    <citation type="submission" date="2018-06" db="EMBL/GenBank/DDBJ databases">
        <title>Comparative genomics reveals the genomic features of Rhizophagus irregularis, R. cerebriforme, R. diaphanum and Gigaspora rosea, and their symbiotic lifestyle signature.</title>
        <authorList>
            <person name="Morin E."/>
            <person name="San Clemente H."/>
            <person name="Chen E.C.H."/>
            <person name="De La Providencia I."/>
            <person name="Hainaut M."/>
            <person name="Kuo A."/>
            <person name="Kohler A."/>
            <person name="Murat C."/>
            <person name="Tang N."/>
            <person name="Roy S."/>
            <person name="Loubradou J."/>
            <person name="Henrissat B."/>
            <person name="Grigoriev I.V."/>
            <person name="Corradi N."/>
            <person name="Roux C."/>
            <person name="Martin F.M."/>
        </authorList>
    </citation>
    <scope>NUCLEOTIDE SEQUENCE [LARGE SCALE GENOMIC DNA]</scope>
    <source>
        <strain evidence="13 14">DAOM 227022</strain>
    </source>
</reference>
<dbReference type="EC" id="2.3.1.286" evidence="6"/>
<evidence type="ECO:0000256" key="3">
    <source>
        <dbReference type="ARBA" id="ARBA00022723"/>
    </source>
</evidence>